<feature type="compositionally biased region" description="Low complexity" evidence="1">
    <location>
        <begin position="98"/>
        <end position="111"/>
    </location>
</feature>
<accession>A0A915KTB3</accession>
<feature type="region of interest" description="Disordered" evidence="1">
    <location>
        <begin position="67"/>
        <end position="111"/>
    </location>
</feature>
<sequence>MFHYQKNVTIPEKKGKVEDKKKLNLKLEKQATNKLHSLPHEEKMIITIAEKIDMGVCIEQMPEEASALKRDELQKEEKESQQPATADSERMIDEPSTSQQAEMASEQQQQR</sequence>
<feature type="compositionally biased region" description="Basic and acidic residues" evidence="1">
    <location>
        <begin position="67"/>
        <end position="80"/>
    </location>
</feature>
<evidence type="ECO:0000313" key="3">
    <source>
        <dbReference type="WBParaSite" id="nRc.2.0.1.t41721-RA"/>
    </source>
</evidence>
<dbReference type="Proteomes" id="UP000887565">
    <property type="component" value="Unplaced"/>
</dbReference>
<evidence type="ECO:0000313" key="2">
    <source>
        <dbReference type="Proteomes" id="UP000887565"/>
    </source>
</evidence>
<reference evidence="3" key="1">
    <citation type="submission" date="2022-11" db="UniProtKB">
        <authorList>
            <consortium name="WormBaseParasite"/>
        </authorList>
    </citation>
    <scope>IDENTIFICATION</scope>
</reference>
<keyword evidence="2" id="KW-1185">Reference proteome</keyword>
<organism evidence="2 3">
    <name type="scientific">Romanomermis culicivorax</name>
    <name type="common">Nematode worm</name>
    <dbReference type="NCBI Taxonomy" id="13658"/>
    <lineage>
        <taxon>Eukaryota</taxon>
        <taxon>Metazoa</taxon>
        <taxon>Ecdysozoa</taxon>
        <taxon>Nematoda</taxon>
        <taxon>Enoplea</taxon>
        <taxon>Dorylaimia</taxon>
        <taxon>Mermithida</taxon>
        <taxon>Mermithoidea</taxon>
        <taxon>Mermithidae</taxon>
        <taxon>Romanomermis</taxon>
    </lineage>
</organism>
<proteinExistence type="predicted"/>
<protein>
    <submittedName>
        <fullName evidence="3">Uncharacterized protein</fullName>
    </submittedName>
</protein>
<evidence type="ECO:0000256" key="1">
    <source>
        <dbReference type="SAM" id="MobiDB-lite"/>
    </source>
</evidence>
<dbReference type="WBParaSite" id="nRc.2.0.1.t41721-RA">
    <property type="protein sequence ID" value="nRc.2.0.1.t41721-RA"/>
    <property type="gene ID" value="nRc.2.0.1.g41721"/>
</dbReference>
<dbReference type="AlphaFoldDB" id="A0A915KTB3"/>
<name>A0A915KTB3_ROMCU</name>